<organism evidence="3 4">
    <name type="scientific">Steinernema carpocapsae</name>
    <name type="common">Entomopathogenic nematode</name>
    <dbReference type="NCBI Taxonomy" id="34508"/>
    <lineage>
        <taxon>Eukaryota</taxon>
        <taxon>Metazoa</taxon>
        <taxon>Ecdysozoa</taxon>
        <taxon>Nematoda</taxon>
        <taxon>Chromadorea</taxon>
        <taxon>Rhabditida</taxon>
        <taxon>Tylenchina</taxon>
        <taxon>Panagrolaimomorpha</taxon>
        <taxon>Strongyloidoidea</taxon>
        <taxon>Steinernematidae</taxon>
        <taxon>Steinernema</taxon>
    </lineage>
</organism>
<proteinExistence type="predicted"/>
<keyword evidence="2" id="KW-0472">Membrane</keyword>
<keyword evidence="2" id="KW-0812">Transmembrane</keyword>
<feature type="region of interest" description="Disordered" evidence="1">
    <location>
        <begin position="139"/>
        <end position="164"/>
    </location>
</feature>
<name>A0A4U8UZ03_STECR</name>
<reference evidence="3 4" key="1">
    <citation type="journal article" date="2015" name="Genome Biol.">
        <title>Comparative genomics of Steinernema reveals deeply conserved gene regulatory networks.</title>
        <authorList>
            <person name="Dillman A.R."/>
            <person name="Macchietto M."/>
            <person name="Porter C.F."/>
            <person name="Rogers A."/>
            <person name="Williams B."/>
            <person name="Antoshechkin I."/>
            <person name="Lee M.M."/>
            <person name="Goodwin Z."/>
            <person name="Lu X."/>
            <person name="Lewis E.E."/>
            <person name="Goodrich-Blair H."/>
            <person name="Stock S.P."/>
            <person name="Adams B.J."/>
            <person name="Sternberg P.W."/>
            <person name="Mortazavi A."/>
        </authorList>
    </citation>
    <scope>NUCLEOTIDE SEQUENCE [LARGE SCALE GENOMIC DNA]</scope>
    <source>
        <strain evidence="3 4">ALL</strain>
    </source>
</reference>
<keyword evidence="2" id="KW-1133">Transmembrane helix</keyword>
<sequence>MCHSIAVVSRLALTKTVCAKQAINVGMGIEELFDSQLGELLLKGPDGDGARSGAGDDRPYVNAGHASYFFLLYLPLLCLLSTGIVLQSFKLLRCVGIVGRMLETVAKILNPQSGTTRKLKSASISAVSTKLAAQFRHLATSSSHRKSLKRWNTMPDKSKQRRGR</sequence>
<dbReference type="Proteomes" id="UP000298663">
    <property type="component" value="Unassembled WGS sequence"/>
</dbReference>
<accession>A0A4U8UZ03</accession>
<evidence type="ECO:0000313" key="3">
    <source>
        <dbReference type="EMBL" id="TMS38790.1"/>
    </source>
</evidence>
<evidence type="ECO:0000313" key="4">
    <source>
        <dbReference type="Proteomes" id="UP000298663"/>
    </source>
</evidence>
<evidence type="ECO:0000256" key="1">
    <source>
        <dbReference type="SAM" id="MobiDB-lite"/>
    </source>
</evidence>
<feature type="transmembrane region" description="Helical" evidence="2">
    <location>
        <begin position="66"/>
        <end position="86"/>
    </location>
</feature>
<dbReference type="EMBL" id="AZBU02000001">
    <property type="protein sequence ID" value="TMS38790.1"/>
    <property type="molecule type" value="Genomic_DNA"/>
</dbReference>
<gene>
    <name evidence="3" type="ORF">L596_005434</name>
</gene>
<dbReference type="AlphaFoldDB" id="A0A4U8UZ03"/>
<protein>
    <submittedName>
        <fullName evidence="3">Uncharacterized protein</fullName>
    </submittedName>
</protein>
<keyword evidence="4" id="KW-1185">Reference proteome</keyword>
<reference evidence="3 4" key="2">
    <citation type="journal article" date="2019" name="G3 (Bethesda)">
        <title>Hybrid Assembly of the Genome of the Entomopathogenic Nematode Steinernema carpocapsae Identifies the X-Chromosome.</title>
        <authorList>
            <person name="Serra L."/>
            <person name="Macchietto M."/>
            <person name="Macias-Munoz A."/>
            <person name="McGill C.J."/>
            <person name="Rodriguez I.M."/>
            <person name="Rodriguez B."/>
            <person name="Murad R."/>
            <person name="Mortazavi A."/>
        </authorList>
    </citation>
    <scope>NUCLEOTIDE SEQUENCE [LARGE SCALE GENOMIC DNA]</scope>
    <source>
        <strain evidence="3 4">ALL</strain>
    </source>
</reference>
<evidence type="ECO:0000256" key="2">
    <source>
        <dbReference type="SAM" id="Phobius"/>
    </source>
</evidence>
<comment type="caution">
    <text evidence="3">The sequence shown here is derived from an EMBL/GenBank/DDBJ whole genome shotgun (WGS) entry which is preliminary data.</text>
</comment>